<proteinExistence type="predicted"/>
<reference evidence="2 3" key="1">
    <citation type="journal article" date="2011" name="J. Virol.">
        <title>Genomic sequencing and characterization of cynomolgus macaque cytomegalovirus.</title>
        <authorList>
            <person name="Marsh A.K."/>
            <person name="Willer D.O."/>
            <person name="Ambagala A.P."/>
            <person name="Dzamba M."/>
            <person name="Chan J.K."/>
            <person name="Pilon R."/>
            <person name="Fournier J."/>
            <person name="Sandstrom P."/>
            <person name="Brudno M."/>
            <person name="Macdonald K.S."/>
        </authorList>
    </citation>
    <scope>NUCLEOTIDE SEQUENCE [LARGE SCALE GENOMIC DNA]</scope>
    <source>
        <strain evidence="2 3">Ottawa</strain>
    </source>
</reference>
<evidence type="ECO:0000313" key="3">
    <source>
        <dbReference type="Proteomes" id="UP000174965"/>
    </source>
</evidence>
<dbReference type="EMBL" id="JN227533">
    <property type="protein sequence ID" value="AEQ32302.1"/>
    <property type="molecule type" value="Genomic_DNA"/>
</dbReference>
<sequence>MKILVTLGLLSVLLAIDASPLPLSSSYELLHSRCHVKGGKMAAMFTVRSDFAKLQRVEIVTYDRNSIRRSHEKQTHSTLTTRTWEVHEAVSPTIYRVDLRMYHDYGLAKTFACYVNEVQVEIDHTSIFWYAERVSRRNDWILLARLAFYVAVGCAIVTFIAAKFSVHVRLFGEVAINNHKV</sequence>
<name>G8H0V4_9BETA</name>
<protein>
    <submittedName>
        <fullName evidence="2">Glycoprotein US3</fullName>
    </submittedName>
</protein>
<accession>G8H0V4</accession>
<organism evidence="2 3">
    <name type="scientific">macacine betaherpesvirus 8</name>
    <dbReference type="NCBI Taxonomy" id="2560567"/>
    <lineage>
        <taxon>Viruses</taxon>
        <taxon>Duplodnaviria</taxon>
        <taxon>Heunggongvirae</taxon>
        <taxon>Peploviricota</taxon>
        <taxon>Herviviricetes</taxon>
        <taxon>Herpesvirales</taxon>
        <taxon>Orthoherpesviridae</taxon>
        <taxon>Betaherpesvirinae</taxon>
        <taxon>Cytomegalovirus</taxon>
        <taxon>Cytomegalovirus macacinebeta8</taxon>
    </lineage>
</organism>
<keyword evidence="1" id="KW-0472">Membrane</keyword>
<evidence type="ECO:0000313" key="2">
    <source>
        <dbReference type="EMBL" id="AEQ32302.1"/>
    </source>
</evidence>
<evidence type="ECO:0000256" key="1">
    <source>
        <dbReference type="SAM" id="Phobius"/>
    </source>
</evidence>
<keyword evidence="1" id="KW-1133">Transmembrane helix</keyword>
<gene>
    <name evidence="2" type="ORF">cyUS3</name>
</gene>
<keyword evidence="1" id="KW-0812">Transmembrane</keyword>
<feature type="transmembrane region" description="Helical" evidence="1">
    <location>
        <begin position="140"/>
        <end position="162"/>
    </location>
</feature>
<dbReference type="Proteomes" id="UP000174965">
    <property type="component" value="Segment"/>
</dbReference>
<keyword evidence="3" id="KW-1185">Reference proteome</keyword>